<dbReference type="RefSeq" id="WP_184916296.1">
    <property type="nucleotide sequence ID" value="NZ_JACHJR010000001.1"/>
</dbReference>
<keyword evidence="4" id="KW-0572">Peptidoglycan-anchor</keyword>
<organism evidence="9 10">
    <name type="scientific">Kitasatospora gansuensis</name>
    <dbReference type="NCBI Taxonomy" id="258050"/>
    <lineage>
        <taxon>Bacteria</taxon>
        <taxon>Bacillati</taxon>
        <taxon>Actinomycetota</taxon>
        <taxon>Actinomycetes</taxon>
        <taxon>Kitasatosporales</taxon>
        <taxon>Streptomycetaceae</taxon>
        <taxon>Kitasatospora</taxon>
    </lineage>
</organism>
<feature type="chain" id="PRO_5038962406" evidence="7">
    <location>
        <begin position="22"/>
        <end position="302"/>
    </location>
</feature>
<evidence type="ECO:0000256" key="2">
    <source>
        <dbReference type="ARBA" id="ARBA00022525"/>
    </source>
</evidence>
<evidence type="ECO:0000313" key="10">
    <source>
        <dbReference type="Proteomes" id="UP000573327"/>
    </source>
</evidence>
<keyword evidence="6" id="KW-0812">Transmembrane</keyword>
<keyword evidence="10" id="KW-1185">Reference proteome</keyword>
<evidence type="ECO:0000313" key="9">
    <source>
        <dbReference type="EMBL" id="MBB4947792.1"/>
    </source>
</evidence>
<sequence length="302" mass="30641">MKFRTALAVALIAVSAPTALAVSPAFAGTATVVRSQSSVAQLEQAAADARATYEAVLAKETAREQELVALLSSGELPEAIRARRDAATAAVQQAKITKADAERVRSERSAAIDALPATTTEDERVAAFRELHRADLAAKAAADALAGAERELAAAVDQGDDWRVEVTRQVGRSRQAVADALAASQAADRALAEARAAEAQQPTPTPVTPAESATATPTPTPTSPPAPAVDEDPSDQAEDRPVTASVIPSAVPTPVPSAAPVGELAATGSSASPVFAVAGAAALALGAGAVLVARRRKDDADR</sequence>
<keyword evidence="3 7" id="KW-0732">Signal</keyword>
<keyword evidence="2" id="KW-0964">Secreted</keyword>
<proteinExistence type="predicted"/>
<dbReference type="EMBL" id="JACHJR010000001">
    <property type="protein sequence ID" value="MBB4947792.1"/>
    <property type="molecule type" value="Genomic_DNA"/>
</dbReference>
<evidence type="ECO:0000259" key="8">
    <source>
        <dbReference type="PROSITE" id="PS50847"/>
    </source>
</evidence>
<feature type="transmembrane region" description="Helical" evidence="6">
    <location>
        <begin position="274"/>
        <end position="293"/>
    </location>
</feature>
<dbReference type="Pfam" id="PF00746">
    <property type="entry name" value="Gram_pos_anchor"/>
    <property type="match status" value="1"/>
</dbReference>
<dbReference type="PROSITE" id="PS50847">
    <property type="entry name" value="GRAM_POS_ANCHORING"/>
    <property type="match status" value="1"/>
</dbReference>
<dbReference type="AlphaFoldDB" id="A0A7W7SCJ6"/>
<feature type="domain" description="Gram-positive cocci surface proteins LPxTG" evidence="8">
    <location>
        <begin position="264"/>
        <end position="302"/>
    </location>
</feature>
<feature type="region of interest" description="Disordered" evidence="5">
    <location>
        <begin position="189"/>
        <end position="266"/>
    </location>
</feature>
<name>A0A7W7SCJ6_9ACTN</name>
<evidence type="ECO:0000256" key="3">
    <source>
        <dbReference type="ARBA" id="ARBA00022729"/>
    </source>
</evidence>
<evidence type="ECO:0000256" key="5">
    <source>
        <dbReference type="SAM" id="MobiDB-lite"/>
    </source>
</evidence>
<evidence type="ECO:0000256" key="4">
    <source>
        <dbReference type="ARBA" id="ARBA00023088"/>
    </source>
</evidence>
<reference evidence="9 10" key="1">
    <citation type="submission" date="2020-08" db="EMBL/GenBank/DDBJ databases">
        <title>Sequencing the genomes of 1000 actinobacteria strains.</title>
        <authorList>
            <person name="Klenk H.-P."/>
        </authorList>
    </citation>
    <scope>NUCLEOTIDE SEQUENCE [LARGE SCALE GENOMIC DNA]</scope>
    <source>
        <strain evidence="9 10">DSM 44786</strain>
    </source>
</reference>
<evidence type="ECO:0000256" key="7">
    <source>
        <dbReference type="SAM" id="SignalP"/>
    </source>
</evidence>
<dbReference type="InterPro" id="IPR019931">
    <property type="entry name" value="LPXTG_anchor"/>
</dbReference>
<accession>A0A7W7SCJ6</accession>
<evidence type="ECO:0000256" key="1">
    <source>
        <dbReference type="ARBA" id="ARBA00022512"/>
    </source>
</evidence>
<feature type="signal peptide" evidence="7">
    <location>
        <begin position="1"/>
        <end position="21"/>
    </location>
</feature>
<dbReference type="Proteomes" id="UP000573327">
    <property type="component" value="Unassembled WGS sequence"/>
</dbReference>
<keyword evidence="1" id="KW-0134">Cell wall</keyword>
<keyword evidence="6" id="KW-1133">Transmembrane helix</keyword>
<comment type="caution">
    <text evidence="9">The sequence shown here is derived from an EMBL/GenBank/DDBJ whole genome shotgun (WGS) entry which is preliminary data.</text>
</comment>
<evidence type="ECO:0000256" key="6">
    <source>
        <dbReference type="SAM" id="Phobius"/>
    </source>
</evidence>
<feature type="compositionally biased region" description="Low complexity" evidence="5">
    <location>
        <begin position="197"/>
        <end position="217"/>
    </location>
</feature>
<dbReference type="NCBIfam" id="TIGR01167">
    <property type="entry name" value="LPXTG_anchor"/>
    <property type="match status" value="1"/>
</dbReference>
<protein>
    <submittedName>
        <fullName evidence="9">LPXTG-motif cell wall-anchored protein</fullName>
    </submittedName>
</protein>
<feature type="compositionally biased region" description="Pro residues" evidence="5">
    <location>
        <begin position="218"/>
        <end position="227"/>
    </location>
</feature>
<gene>
    <name evidence="9" type="ORF">F4556_003327</name>
</gene>
<keyword evidence="6" id="KW-0472">Membrane</keyword>